<dbReference type="Proteomes" id="UP001642360">
    <property type="component" value="Unassembled WGS sequence"/>
</dbReference>
<reference evidence="2 3" key="1">
    <citation type="submission" date="2024-02" db="EMBL/GenBank/DDBJ databases">
        <authorList>
            <person name="Vignale AGUSTIN F."/>
            <person name="Sosa J E."/>
            <person name="Modenutti C."/>
        </authorList>
    </citation>
    <scope>NUCLEOTIDE SEQUENCE [LARGE SCALE GENOMIC DNA]</scope>
</reference>
<organism evidence="2 3">
    <name type="scientific">Ilex paraguariensis</name>
    <name type="common">yerba mate</name>
    <dbReference type="NCBI Taxonomy" id="185542"/>
    <lineage>
        <taxon>Eukaryota</taxon>
        <taxon>Viridiplantae</taxon>
        <taxon>Streptophyta</taxon>
        <taxon>Embryophyta</taxon>
        <taxon>Tracheophyta</taxon>
        <taxon>Spermatophyta</taxon>
        <taxon>Magnoliopsida</taxon>
        <taxon>eudicotyledons</taxon>
        <taxon>Gunneridae</taxon>
        <taxon>Pentapetalae</taxon>
        <taxon>asterids</taxon>
        <taxon>campanulids</taxon>
        <taxon>Aquifoliales</taxon>
        <taxon>Aquifoliaceae</taxon>
        <taxon>Ilex</taxon>
    </lineage>
</organism>
<sequence length="429" mass="46494">MSHDCVQIPGKPPVNPSTLSTSIIRKNFASLFKKPTGLLPHSCSIPLLVTKNPHPFTSNPSVPMVFPSPSHPLPSAPKSYPSPSTPMQGHGKLECPKGKREEEEPVGSQENVPKVEEKLIAGNPKKAPVRGNSFAAIKEGNMLVELLNDDGKRPLTQVNLGESTQRHLEEEGLWACEEAQGSALKPNIAEINKERLYVEVCSVAKQPQISSNFVVNSLDTLSSSSLVLFVNNDFNAFGVEETVLEKDDLALTTSWTEFSSQSCLPLSGIIALQQDQIGLCFPRKKQFSSVLPSAVSTSTNNQCSSSGLEMQIPVDASNVRNTQGINLHSQSSLISPSILLSQNPSVDRILPKSQISISEKETQISHIYREANGLADFLASFAVHSKKCTEFSGSNVLPVAGRLIQQQDQTGLPNVKLKRLLCSQRQGIG</sequence>
<dbReference type="AlphaFoldDB" id="A0ABC8U4G9"/>
<evidence type="ECO:0000256" key="1">
    <source>
        <dbReference type="SAM" id="MobiDB-lite"/>
    </source>
</evidence>
<accession>A0ABC8U4G9</accession>
<protein>
    <submittedName>
        <fullName evidence="2">Uncharacterized protein</fullName>
    </submittedName>
</protein>
<keyword evidence="3" id="KW-1185">Reference proteome</keyword>
<gene>
    <name evidence="2" type="ORF">ILEXP_LOCUS46488</name>
</gene>
<evidence type="ECO:0000313" key="2">
    <source>
        <dbReference type="EMBL" id="CAK9176631.1"/>
    </source>
</evidence>
<proteinExistence type="predicted"/>
<evidence type="ECO:0000313" key="3">
    <source>
        <dbReference type="Proteomes" id="UP001642360"/>
    </source>
</evidence>
<feature type="region of interest" description="Disordered" evidence="1">
    <location>
        <begin position="67"/>
        <end position="111"/>
    </location>
</feature>
<dbReference type="EMBL" id="CAUOFW020006858">
    <property type="protein sequence ID" value="CAK9176631.1"/>
    <property type="molecule type" value="Genomic_DNA"/>
</dbReference>
<comment type="caution">
    <text evidence="2">The sequence shown here is derived from an EMBL/GenBank/DDBJ whole genome shotgun (WGS) entry which is preliminary data.</text>
</comment>
<feature type="compositionally biased region" description="Basic and acidic residues" evidence="1">
    <location>
        <begin position="91"/>
        <end position="102"/>
    </location>
</feature>
<name>A0ABC8U4G9_9AQUA</name>